<dbReference type="PANTHER" id="PTHR41700">
    <property type="entry name" value="GCN5-RELATED N-ACETYLTRANSFERASE"/>
    <property type="match status" value="1"/>
</dbReference>
<accession>A0A3E0H1U2</accession>
<organism evidence="2 3">
    <name type="scientific">Kutzneria buriramensis</name>
    <dbReference type="NCBI Taxonomy" id="1045776"/>
    <lineage>
        <taxon>Bacteria</taxon>
        <taxon>Bacillati</taxon>
        <taxon>Actinomycetota</taxon>
        <taxon>Actinomycetes</taxon>
        <taxon>Pseudonocardiales</taxon>
        <taxon>Pseudonocardiaceae</taxon>
        <taxon>Kutzneria</taxon>
    </lineage>
</organism>
<dbReference type="SUPFAM" id="SSF55729">
    <property type="entry name" value="Acyl-CoA N-acyltransferases (Nat)"/>
    <property type="match status" value="1"/>
</dbReference>
<dbReference type="InterPro" id="IPR016181">
    <property type="entry name" value="Acyl_CoA_acyltransferase"/>
</dbReference>
<protein>
    <submittedName>
        <fullName evidence="2">Putative GNAT superfamily acetyltransferase</fullName>
    </submittedName>
</protein>
<evidence type="ECO:0000259" key="1">
    <source>
        <dbReference type="PROSITE" id="PS51186"/>
    </source>
</evidence>
<dbReference type="EMBL" id="QUNO01000016">
    <property type="protein sequence ID" value="REH36243.1"/>
    <property type="molecule type" value="Genomic_DNA"/>
</dbReference>
<dbReference type="Gene3D" id="3.40.630.30">
    <property type="match status" value="1"/>
</dbReference>
<evidence type="ECO:0000313" key="3">
    <source>
        <dbReference type="Proteomes" id="UP000256269"/>
    </source>
</evidence>
<proteinExistence type="predicted"/>
<comment type="caution">
    <text evidence="2">The sequence shown here is derived from an EMBL/GenBank/DDBJ whole genome shotgun (WGS) entry which is preliminary data.</text>
</comment>
<sequence length="284" mass="31061">MIEAVTEVLRTARERADSAAEQAGVVVRVLHELPELEQVAALCDQVWRPDPTVPTMTVEWLRVLSHVGNYVAAAFRDDLMIGATVGFFGPPDTRSLHSHITGVLPDGQVRGVGFALKTHQRAWALDNGVRTIGWTFDPLVSRNAHFNLAKLGARCRVYLESFYGDMPDELNAGDESDRLLLDWDLADPAVEQVLDGHPVQRAPGAVVALGIAGDQRPVPGEIKGRHVEVRIPQDIYAVRKARPETALRWRLAVRDVLGGLLADGAVITGFSREGGYLIDRGEDA</sequence>
<gene>
    <name evidence="2" type="ORF">BCF44_116112</name>
</gene>
<keyword evidence="2" id="KW-0808">Transferase</keyword>
<dbReference type="Proteomes" id="UP000256269">
    <property type="component" value="Unassembled WGS sequence"/>
</dbReference>
<dbReference type="PANTHER" id="PTHR41700:SF1">
    <property type="entry name" value="N-ACETYLTRANSFERASE DOMAIN-CONTAINING PROTEIN"/>
    <property type="match status" value="1"/>
</dbReference>
<reference evidence="2 3" key="1">
    <citation type="submission" date="2018-08" db="EMBL/GenBank/DDBJ databases">
        <title>Genomic Encyclopedia of Archaeal and Bacterial Type Strains, Phase II (KMG-II): from individual species to whole genera.</title>
        <authorList>
            <person name="Goeker M."/>
        </authorList>
    </citation>
    <scope>NUCLEOTIDE SEQUENCE [LARGE SCALE GENOMIC DNA]</scope>
    <source>
        <strain evidence="2 3">DSM 45791</strain>
    </source>
</reference>
<feature type="domain" description="N-acetyltransferase" evidence="1">
    <location>
        <begin position="25"/>
        <end position="173"/>
    </location>
</feature>
<dbReference type="AlphaFoldDB" id="A0A3E0H1U2"/>
<name>A0A3E0H1U2_9PSEU</name>
<dbReference type="InterPro" id="IPR000182">
    <property type="entry name" value="GNAT_dom"/>
</dbReference>
<dbReference type="InterPro" id="IPR038764">
    <property type="entry name" value="GNAT_N_AcTrfase_prd"/>
</dbReference>
<evidence type="ECO:0000313" key="2">
    <source>
        <dbReference type="EMBL" id="REH36243.1"/>
    </source>
</evidence>
<dbReference type="PROSITE" id="PS51186">
    <property type="entry name" value="GNAT"/>
    <property type="match status" value="1"/>
</dbReference>
<keyword evidence="3" id="KW-1185">Reference proteome</keyword>
<dbReference type="GO" id="GO:0016747">
    <property type="term" value="F:acyltransferase activity, transferring groups other than amino-acyl groups"/>
    <property type="evidence" value="ECO:0007669"/>
    <property type="project" value="InterPro"/>
</dbReference>